<dbReference type="CDD" id="cd04301">
    <property type="entry name" value="NAT_SF"/>
    <property type="match status" value="1"/>
</dbReference>
<dbReference type="GO" id="GO:0016747">
    <property type="term" value="F:acyltransferase activity, transferring groups other than amino-acyl groups"/>
    <property type="evidence" value="ECO:0007669"/>
    <property type="project" value="InterPro"/>
</dbReference>
<dbReference type="Gene3D" id="3.40.630.30">
    <property type="match status" value="1"/>
</dbReference>
<keyword evidence="1 4" id="KW-0808">Transferase</keyword>
<dbReference type="InterPro" id="IPR050832">
    <property type="entry name" value="Bact_Acetyltransf"/>
</dbReference>
<evidence type="ECO:0000313" key="4">
    <source>
        <dbReference type="EMBL" id="CEP27380.1"/>
    </source>
</evidence>
<dbReference type="InterPro" id="IPR000182">
    <property type="entry name" value="GNAT_dom"/>
</dbReference>
<evidence type="ECO:0000259" key="3">
    <source>
        <dbReference type="PROSITE" id="PS51186"/>
    </source>
</evidence>
<reference evidence="4" key="1">
    <citation type="submission" date="2014-08" db="EMBL/GenBank/DDBJ databases">
        <authorList>
            <person name="Falentin Helene"/>
        </authorList>
    </citation>
    <scope>NUCLEOTIDE SEQUENCE</scope>
</reference>
<dbReference type="InterPro" id="IPR016181">
    <property type="entry name" value="Acyl_CoA_acyltransferase"/>
</dbReference>
<name>A0A068VNU7_PROFF</name>
<keyword evidence="2" id="KW-0012">Acyltransferase</keyword>
<dbReference type="Pfam" id="PF00583">
    <property type="entry name" value="Acetyltransf_1"/>
    <property type="match status" value="1"/>
</dbReference>
<dbReference type="SUPFAM" id="SSF55729">
    <property type="entry name" value="Acyl-CoA N-acyltransferases (Nat)"/>
    <property type="match status" value="1"/>
</dbReference>
<sequence>MTSQSAGAGFVRLAMPKEAAAIAAIQRESWHDQGLADELPDPAQIEQAWREAIATPPLAIYRVLIAQDDTRTAVRGFAAIGPSDDPDCAVDDALVGEFVVDPRHLHEGHGSRLLNAVVDTLRADGFVRATWWVATTDDPLRAFLEASGWAPDGAHREVGDEQGIKARQIRLHTALK</sequence>
<protein>
    <submittedName>
        <fullName evidence="4">Acetyltransferase</fullName>
    </submittedName>
</protein>
<feature type="domain" description="N-acetyltransferase" evidence="3">
    <location>
        <begin position="9"/>
        <end position="176"/>
    </location>
</feature>
<dbReference type="AlphaFoldDB" id="A0A068VNU7"/>
<organism evidence="4">
    <name type="scientific">Propionibacterium freudenreichii subsp. freudenreichii</name>
    <dbReference type="NCBI Taxonomy" id="66712"/>
    <lineage>
        <taxon>Bacteria</taxon>
        <taxon>Bacillati</taxon>
        <taxon>Actinomycetota</taxon>
        <taxon>Actinomycetes</taxon>
        <taxon>Propionibacteriales</taxon>
        <taxon>Propionibacteriaceae</taxon>
        <taxon>Propionibacterium</taxon>
    </lineage>
</organism>
<dbReference type="GeneID" id="61221912"/>
<dbReference type="PROSITE" id="PS51186">
    <property type="entry name" value="GNAT"/>
    <property type="match status" value="1"/>
</dbReference>
<accession>A0A068VNU7</accession>
<proteinExistence type="predicted"/>
<gene>
    <name evidence="4" type="ORF">PFCIRM138_01295</name>
</gene>
<dbReference type="PANTHER" id="PTHR43877">
    <property type="entry name" value="AMINOALKYLPHOSPHONATE N-ACETYLTRANSFERASE-RELATED-RELATED"/>
    <property type="match status" value="1"/>
</dbReference>
<evidence type="ECO:0000256" key="2">
    <source>
        <dbReference type="ARBA" id="ARBA00023315"/>
    </source>
</evidence>
<evidence type="ECO:0000256" key="1">
    <source>
        <dbReference type="ARBA" id="ARBA00022679"/>
    </source>
</evidence>
<dbReference type="EMBL" id="LM676436">
    <property type="protein sequence ID" value="CEP27380.1"/>
    <property type="molecule type" value="Genomic_DNA"/>
</dbReference>
<dbReference type="RefSeq" id="WP_036939279.1">
    <property type="nucleotide sequence ID" value="NZ_HG975453.1"/>
</dbReference>